<evidence type="ECO:0000313" key="3">
    <source>
        <dbReference type="Proteomes" id="UP000476176"/>
    </source>
</evidence>
<proteinExistence type="predicted"/>
<dbReference type="EMBL" id="QXGC01004237">
    <property type="protein sequence ID" value="KAE9170443.1"/>
    <property type="molecule type" value="Genomic_DNA"/>
</dbReference>
<name>A0A6G0MJK8_9STRA</name>
<dbReference type="AlphaFoldDB" id="A0A6G0MJK8"/>
<comment type="caution">
    <text evidence="2">The sequence shown here is derived from an EMBL/GenBank/DDBJ whole genome shotgun (WGS) entry which is preliminary data.</text>
</comment>
<dbReference type="Proteomes" id="UP000476176">
    <property type="component" value="Unassembled WGS sequence"/>
</dbReference>
<feature type="compositionally biased region" description="Low complexity" evidence="1">
    <location>
        <begin position="131"/>
        <end position="148"/>
    </location>
</feature>
<reference evidence="2 3" key="1">
    <citation type="submission" date="2018-09" db="EMBL/GenBank/DDBJ databases">
        <title>Genomic investigation of the strawberry pathogen Phytophthora fragariae indicates pathogenicity is determined by transcriptional variation in three key races.</title>
        <authorList>
            <person name="Adams T.M."/>
            <person name="Armitage A.D."/>
            <person name="Sobczyk M.K."/>
            <person name="Bates H.J."/>
            <person name="Dunwell J.M."/>
            <person name="Nellist C.F."/>
            <person name="Harrison R.J."/>
        </authorList>
    </citation>
    <scope>NUCLEOTIDE SEQUENCE [LARGE SCALE GENOMIC DNA]</scope>
    <source>
        <strain evidence="2 3">BC-23</strain>
    </source>
</reference>
<sequence>MNEAWGLVVHEYARVKLLPAYVGAVTAWVITTLSDGLSGHSCDKCGAWHARMAECGSILWPATKTCSRTENYANYEVLPTPTSCGVLFLLYPCKYYTTGKWSMGVTGECIAVGGWTDKLRSASPGPSFSCAQPAPLADTAAPPARRAP</sequence>
<evidence type="ECO:0000313" key="2">
    <source>
        <dbReference type="EMBL" id="KAE9170443.1"/>
    </source>
</evidence>
<organism evidence="2 3">
    <name type="scientific">Phytophthora fragariae</name>
    <dbReference type="NCBI Taxonomy" id="53985"/>
    <lineage>
        <taxon>Eukaryota</taxon>
        <taxon>Sar</taxon>
        <taxon>Stramenopiles</taxon>
        <taxon>Oomycota</taxon>
        <taxon>Peronosporomycetes</taxon>
        <taxon>Peronosporales</taxon>
        <taxon>Peronosporaceae</taxon>
        <taxon>Phytophthora</taxon>
    </lineage>
</organism>
<accession>A0A6G0MJK8</accession>
<feature type="region of interest" description="Disordered" evidence="1">
    <location>
        <begin position="126"/>
        <end position="148"/>
    </location>
</feature>
<gene>
    <name evidence="2" type="ORF">PF004_g27874</name>
</gene>
<evidence type="ECO:0000256" key="1">
    <source>
        <dbReference type="SAM" id="MobiDB-lite"/>
    </source>
</evidence>
<protein>
    <submittedName>
        <fullName evidence="2">Uncharacterized protein</fullName>
    </submittedName>
</protein>